<evidence type="ECO:0000259" key="22">
    <source>
        <dbReference type="PROSITE" id="PS50109"/>
    </source>
</evidence>
<keyword evidence="8" id="KW-0004">4Fe-4S</keyword>
<dbReference type="GO" id="GO:0046872">
    <property type="term" value="F:metal ion binding"/>
    <property type="evidence" value="ECO:0007669"/>
    <property type="project" value="UniProtKB-KW"/>
</dbReference>
<dbReference type="InterPro" id="IPR036890">
    <property type="entry name" value="HATPase_C_sf"/>
</dbReference>
<keyword evidence="17" id="KW-0411">Iron-sulfur</keyword>
<evidence type="ECO:0000256" key="21">
    <source>
        <dbReference type="SAM" id="Phobius"/>
    </source>
</evidence>
<dbReference type="InterPro" id="IPR011712">
    <property type="entry name" value="Sig_transdc_His_kin_sub3_dim/P"/>
</dbReference>
<evidence type="ECO:0000256" key="6">
    <source>
        <dbReference type="ARBA" id="ARBA00017322"/>
    </source>
</evidence>
<keyword evidence="24" id="KW-1185">Reference proteome</keyword>
<evidence type="ECO:0000313" key="24">
    <source>
        <dbReference type="Proteomes" id="UP000182427"/>
    </source>
</evidence>
<dbReference type="AlphaFoldDB" id="A0A1G7KSC8"/>
<evidence type="ECO:0000256" key="5">
    <source>
        <dbReference type="ARBA" id="ARBA00012438"/>
    </source>
</evidence>
<dbReference type="Pfam" id="PF07494">
    <property type="entry name" value="Reg_prop"/>
    <property type="match status" value="5"/>
</dbReference>
<gene>
    <name evidence="23" type="ORF">SAMN05444167_2290</name>
</gene>
<evidence type="ECO:0000256" key="12">
    <source>
        <dbReference type="ARBA" id="ARBA00022723"/>
    </source>
</evidence>
<dbReference type="GO" id="GO:0005737">
    <property type="term" value="C:cytoplasm"/>
    <property type="evidence" value="ECO:0007669"/>
    <property type="project" value="UniProtKB-SubCell"/>
</dbReference>
<dbReference type="GO" id="GO:0051539">
    <property type="term" value="F:4 iron, 4 sulfur cluster binding"/>
    <property type="evidence" value="ECO:0007669"/>
    <property type="project" value="UniProtKB-KW"/>
</dbReference>
<proteinExistence type="predicted"/>
<dbReference type="SUPFAM" id="SSF63829">
    <property type="entry name" value="Calcium-dependent phosphotriesterase"/>
    <property type="match status" value="2"/>
</dbReference>
<dbReference type="Proteomes" id="UP000182427">
    <property type="component" value="Chromosome I"/>
</dbReference>
<keyword evidence="10" id="KW-0808">Transferase</keyword>
<evidence type="ECO:0000256" key="4">
    <source>
        <dbReference type="ARBA" id="ARBA00004651"/>
    </source>
</evidence>
<evidence type="ECO:0000256" key="7">
    <source>
        <dbReference type="ARBA" id="ARBA00022475"/>
    </source>
</evidence>
<dbReference type="Pfam" id="PF02518">
    <property type="entry name" value="HATPase_c"/>
    <property type="match status" value="1"/>
</dbReference>
<evidence type="ECO:0000256" key="15">
    <source>
        <dbReference type="ARBA" id="ARBA00023004"/>
    </source>
</evidence>
<keyword evidence="18 21" id="KW-0472">Membrane</keyword>
<keyword evidence="11 21" id="KW-0812">Transmembrane</keyword>
<dbReference type="PANTHER" id="PTHR24421:SF37">
    <property type="entry name" value="SENSOR HISTIDINE KINASE NARS"/>
    <property type="match status" value="1"/>
</dbReference>
<dbReference type="InterPro" id="IPR015943">
    <property type="entry name" value="WD40/YVTN_repeat-like_dom_sf"/>
</dbReference>
<reference evidence="24" key="1">
    <citation type="submission" date="2016-10" db="EMBL/GenBank/DDBJ databases">
        <authorList>
            <person name="Varghese N."/>
            <person name="Submissions S."/>
        </authorList>
    </citation>
    <scope>NUCLEOTIDE SEQUENCE [LARGE SCALE GENOMIC DNA]</scope>
    <source>
        <strain evidence="24">GAS232</strain>
    </source>
</reference>
<comment type="cofactor">
    <cofactor evidence="2">
        <name>[4Fe-4S] cluster</name>
        <dbReference type="ChEBI" id="CHEBI:49883"/>
    </cofactor>
</comment>
<dbReference type="Gene3D" id="3.30.565.10">
    <property type="entry name" value="Histidine kinase-like ATPase, C-terminal domain"/>
    <property type="match status" value="1"/>
</dbReference>
<dbReference type="GO" id="GO:0005886">
    <property type="term" value="C:plasma membrane"/>
    <property type="evidence" value="ECO:0007669"/>
    <property type="project" value="UniProtKB-SubCell"/>
</dbReference>
<evidence type="ECO:0000256" key="13">
    <source>
        <dbReference type="ARBA" id="ARBA00022777"/>
    </source>
</evidence>
<dbReference type="PROSITE" id="PS50109">
    <property type="entry name" value="HIS_KIN"/>
    <property type="match status" value="1"/>
</dbReference>
<sequence length="995" mass="110514">MRTLKMLFRGVVSILLGAVFLLVPASCTAQIGFEDWTVDNGLPSNEVRGVTQTPDGYLWIATLNGLARFDGIRFTIFNKSNSPGIISNRFINLEQSRDGDLWVAYESGGLLRYHAGKFRTYDSRDGIPHGDVSTITTDAGGNVWILSSGQVAQWNAKSDRFELYQPLSDRIYGPLIWDSTGFVAYDKTKVYCFSKGQSREFALPPRLQGKVISTVGLDQEHVAWLRMQSGEIVRLALITDHPKQVDSLDAVMYHGPDGKLWNFQPAQDVMRSIDARRGRESSKITFRYSYADHQGNLWLATAGQGLYRLQSQTISTYSTEQGLLDQDAYAIYQDRDGALWIGTWHKGLSRFQNGHFSNFTSANGLPKALVTAIYQERNGRLWVATHGGLATFQNGRFSTEGVPNFSQSVVLSIYQDRSGALWFGGRTGAFKFENHRIEPFSNGGGIASVDVHVITETQNGDLWFGGSNGLFQLHDGRVIQWSEKNGLGSNNVWSLYPDKDGILWIGTFDGGLARLKDGRITRYTTSNGLFDDGVFQILDDHRGNLWMSCSRGIYRVGKKELEEMATGSRTTISSISYGPIDGLRDSEMNGGISPAGTRATDGKLWFPTQDGVAVVDPSKVRVDSRPSRTIVESALVDQAPADLNGPITISPSQYSLQIQYTAPDFLRPTLIRFRYKLEGLDQDWTDAGFHRSASYSHLPPGNYRFLVSAMSPTGTWSQSSTPLSISVLAPFYKTRWFEAFVILFAALVAFSIWRYRLMELKARHALQVDFLQQLITSQEEERKRISMELHDSLGQRLVVINSTAKLALRFKEDPAKSKDSVLEEISSEAMAGLEDTRSIAYDLRPSHLDRLGLTQSIEYLVEKTADAAGIPITVQMDNIDDVVPLDQWINLYRIVQEGLGNIIKYSSASSASVRVDRMTDQIILRIEDDGVGFSVDRNVNKTGRIGIGLRGMAERATLLGGKFEVKSAPGQGTTLTALIPTSPADKTETPEAIRN</sequence>
<dbReference type="Gene3D" id="2.130.10.10">
    <property type="entry name" value="YVTN repeat-like/Quinoprotein amine dehydrogenase"/>
    <property type="match status" value="3"/>
</dbReference>
<keyword evidence="9" id="KW-0963">Cytoplasm</keyword>
<evidence type="ECO:0000256" key="2">
    <source>
        <dbReference type="ARBA" id="ARBA00001966"/>
    </source>
</evidence>
<dbReference type="SUPFAM" id="SSF55874">
    <property type="entry name" value="ATPase domain of HSP90 chaperone/DNA topoisomerase II/histidine kinase"/>
    <property type="match status" value="1"/>
</dbReference>
<keyword evidence="12" id="KW-0479">Metal-binding</keyword>
<dbReference type="PRINTS" id="PR00344">
    <property type="entry name" value="BCTRLSENSOR"/>
</dbReference>
<evidence type="ECO:0000256" key="14">
    <source>
        <dbReference type="ARBA" id="ARBA00022989"/>
    </source>
</evidence>
<keyword evidence="7" id="KW-1003">Cell membrane</keyword>
<feature type="domain" description="Histidine kinase" evidence="22">
    <location>
        <begin position="788"/>
        <end position="983"/>
    </location>
</feature>
<dbReference type="Gene3D" id="1.20.5.1930">
    <property type="match status" value="1"/>
</dbReference>
<evidence type="ECO:0000256" key="16">
    <source>
        <dbReference type="ARBA" id="ARBA00023012"/>
    </source>
</evidence>
<dbReference type="InterPro" id="IPR011110">
    <property type="entry name" value="Reg_prop"/>
</dbReference>
<evidence type="ECO:0000256" key="8">
    <source>
        <dbReference type="ARBA" id="ARBA00022485"/>
    </source>
</evidence>
<keyword evidence="14 21" id="KW-1133">Transmembrane helix</keyword>
<dbReference type="GO" id="GO:0000155">
    <property type="term" value="F:phosphorelay sensor kinase activity"/>
    <property type="evidence" value="ECO:0007669"/>
    <property type="project" value="InterPro"/>
</dbReference>
<dbReference type="Pfam" id="PF07495">
    <property type="entry name" value="Y_Y_Y"/>
    <property type="match status" value="1"/>
</dbReference>
<evidence type="ECO:0000256" key="3">
    <source>
        <dbReference type="ARBA" id="ARBA00004496"/>
    </source>
</evidence>
<dbReference type="CDD" id="cd16917">
    <property type="entry name" value="HATPase_UhpB-NarQ-NarX-like"/>
    <property type="match status" value="1"/>
</dbReference>
<dbReference type="SMART" id="SM00387">
    <property type="entry name" value="HATPase_c"/>
    <property type="match status" value="1"/>
</dbReference>
<dbReference type="PANTHER" id="PTHR24421">
    <property type="entry name" value="NITRATE/NITRITE SENSOR PROTEIN NARX-RELATED"/>
    <property type="match status" value="1"/>
</dbReference>
<dbReference type="EMBL" id="LT629690">
    <property type="protein sequence ID" value="SDF40123.1"/>
    <property type="molecule type" value="Genomic_DNA"/>
</dbReference>
<evidence type="ECO:0000256" key="1">
    <source>
        <dbReference type="ARBA" id="ARBA00000085"/>
    </source>
</evidence>
<feature type="transmembrane region" description="Helical" evidence="21">
    <location>
        <begin position="736"/>
        <end position="753"/>
    </location>
</feature>
<organism evidence="23 24">
    <name type="scientific">Terriglobus roseus</name>
    <dbReference type="NCBI Taxonomy" id="392734"/>
    <lineage>
        <taxon>Bacteria</taxon>
        <taxon>Pseudomonadati</taxon>
        <taxon>Acidobacteriota</taxon>
        <taxon>Terriglobia</taxon>
        <taxon>Terriglobales</taxon>
        <taxon>Acidobacteriaceae</taxon>
        <taxon>Terriglobus</taxon>
    </lineage>
</organism>
<dbReference type="InterPro" id="IPR050482">
    <property type="entry name" value="Sensor_HK_TwoCompSys"/>
</dbReference>
<evidence type="ECO:0000256" key="17">
    <source>
        <dbReference type="ARBA" id="ARBA00023014"/>
    </source>
</evidence>
<comment type="catalytic activity">
    <reaction evidence="1">
        <text>ATP + protein L-histidine = ADP + protein N-phospho-L-histidine.</text>
        <dbReference type="EC" id="2.7.13.3"/>
    </reaction>
</comment>
<keyword evidence="13" id="KW-0418">Kinase</keyword>
<evidence type="ECO:0000313" key="23">
    <source>
        <dbReference type="EMBL" id="SDF40123.1"/>
    </source>
</evidence>
<evidence type="ECO:0000256" key="18">
    <source>
        <dbReference type="ARBA" id="ARBA00023136"/>
    </source>
</evidence>
<comment type="function">
    <text evidence="19">Member of the two-component regulatory system NreB/NreC involved in the control of dissimilatory nitrate/nitrite reduction in response to oxygen. NreB functions as a direct oxygen sensor histidine kinase which is autophosphorylated, in the absence of oxygen, probably at the conserved histidine residue, and transfers its phosphate group probably to a conserved aspartate residue of NreC. NreB/NreC activates the expression of the nitrate (narGHJI) and nitrite (nir) reductase operons, as well as the putative nitrate transporter gene narT.</text>
</comment>
<dbReference type="Pfam" id="PF07730">
    <property type="entry name" value="HisKA_3"/>
    <property type="match status" value="1"/>
</dbReference>
<protein>
    <recommendedName>
        <fullName evidence="6">Oxygen sensor histidine kinase NreB</fullName>
        <ecNumber evidence="5">2.7.13.3</ecNumber>
    </recommendedName>
    <alternativeName>
        <fullName evidence="20">Nitrogen regulation protein B</fullName>
    </alternativeName>
</protein>
<evidence type="ECO:0000256" key="19">
    <source>
        <dbReference type="ARBA" id="ARBA00024827"/>
    </source>
</evidence>
<dbReference type="Gene3D" id="2.60.40.10">
    <property type="entry name" value="Immunoglobulins"/>
    <property type="match status" value="1"/>
</dbReference>
<dbReference type="GO" id="GO:0046983">
    <property type="term" value="F:protein dimerization activity"/>
    <property type="evidence" value="ECO:0007669"/>
    <property type="project" value="InterPro"/>
</dbReference>
<keyword evidence="15" id="KW-0408">Iron</keyword>
<dbReference type="InterPro" id="IPR004358">
    <property type="entry name" value="Sig_transdc_His_kin-like_C"/>
</dbReference>
<evidence type="ECO:0000256" key="20">
    <source>
        <dbReference type="ARBA" id="ARBA00030800"/>
    </source>
</evidence>
<dbReference type="OrthoDB" id="176203at2"/>
<keyword evidence="16" id="KW-0902">Two-component regulatory system</keyword>
<comment type="subcellular location">
    <subcellularLocation>
        <location evidence="4">Cell membrane</location>
        <topology evidence="4">Multi-pass membrane protein</topology>
    </subcellularLocation>
    <subcellularLocation>
        <location evidence="3">Cytoplasm</location>
    </subcellularLocation>
</comment>
<accession>A0A1G7KSC8</accession>
<evidence type="ECO:0000256" key="11">
    <source>
        <dbReference type="ARBA" id="ARBA00022692"/>
    </source>
</evidence>
<dbReference type="InterPro" id="IPR003594">
    <property type="entry name" value="HATPase_dom"/>
</dbReference>
<dbReference type="EC" id="2.7.13.3" evidence="5"/>
<dbReference type="InterPro" id="IPR005467">
    <property type="entry name" value="His_kinase_dom"/>
</dbReference>
<name>A0A1G7KSC8_9BACT</name>
<dbReference type="InterPro" id="IPR013783">
    <property type="entry name" value="Ig-like_fold"/>
</dbReference>
<evidence type="ECO:0000256" key="9">
    <source>
        <dbReference type="ARBA" id="ARBA00022490"/>
    </source>
</evidence>
<dbReference type="InterPro" id="IPR011123">
    <property type="entry name" value="Y_Y_Y"/>
</dbReference>
<evidence type="ECO:0000256" key="10">
    <source>
        <dbReference type="ARBA" id="ARBA00022679"/>
    </source>
</evidence>